<proteinExistence type="predicted"/>
<evidence type="ECO:0000313" key="1">
    <source>
        <dbReference type="EMBL" id="WAX56208.1"/>
    </source>
</evidence>
<sequence>MIRVSRIRQYLLVFDRELTRLVQVQEFGTDIDTALAEYDRLERENLGSPTIEIVLIGSDSLETVRVTHANYFDDLATMVAASKHLTAP</sequence>
<keyword evidence="2" id="KW-1185">Reference proteome</keyword>
<organism evidence="1 2">
    <name type="scientific">Jatrophihabitans cynanchi</name>
    <dbReference type="NCBI Taxonomy" id="2944128"/>
    <lineage>
        <taxon>Bacteria</taxon>
        <taxon>Bacillati</taxon>
        <taxon>Actinomycetota</taxon>
        <taxon>Actinomycetes</taxon>
        <taxon>Jatrophihabitantales</taxon>
        <taxon>Jatrophihabitantaceae</taxon>
        <taxon>Jatrophihabitans</taxon>
    </lineage>
</organism>
<accession>A0ABY7JV61</accession>
<protein>
    <submittedName>
        <fullName evidence="1">Uncharacterized protein</fullName>
    </submittedName>
</protein>
<dbReference type="EMBL" id="CP097463">
    <property type="protein sequence ID" value="WAX56208.1"/>
    <property type="molecule type" value="Genomic_DNA"/>
</dbReference>
<evidence type="ECO:0000313" key="2">
    <source>
        <dbReference type="Proteomes" id="UP001164693"/>
    </source>
</evidence>
<gene>
    <name evidence="1" type="ORF">M6B22_16935</name>
</gene>
<reference evidence="1" key="1">
    <citation type="submission" date="2022-05" db="EMBL/GenBank/DDBJ databases">
        <title>Jatrophihabitans sp. SB3-54 whole genome sequence.</title>
        <authorList>
            <person name="Suh M.K."/>
            <person name="Eom M.K."/>
            <person name="Kim J.S."/>
            <person name="Kim H.S."/>
            <person name="Do H.E."/>
            <person name="Shin Y.K."/>
            <person name="Lee J.-S."/>
        </authorList>
    </citation>
    <scope>NUCLEOTIDE SEQUENCE</scope>
    <source>
        <strain evidence="1">SB3-54</strain>
    </source>
</reference>
<name>A0ABY7JV61_9ACTN</name>
<dbReference type="RefSeq" id="WP_269442738.1">
    <property type="nucleotide sequence ID" value="NZ_CP097463.1"/>
</dbReference>
<dbReference type="Proteomes" id="UP001164693">
    <property type="component" value="Chromosome"/>
</dbReference>